<dbReference type="PROSITE" id="PS51294">
    <property type="entry name" value="HTH_MYB"/>
    <property type="match status" value="2"/>
</dbReference>
<dbReference type="SMART" id="SM00717">
    <property type="entry name" value="SANT"/>
    <property type="match status" value="2"/>
</dbReference>
<dbReference type="PROSITE" id="PS50090">
    <property type="entry name" value="MYB_LIKE"/>
    <property type="match status" value="2"/>
</dbReference>
<dbReference type="Proteomes" id="UP001470230">
    <property type="component" value="Unassembled WGS sequence"/>
</dbReference>
<dbReference type="PANTHER" id="PTHR46621:SF1">
    <property type="entry name" value="SNRNA-ACTIVATING PROTEIN COMPLEX SUBUNIT 4"/>
    <property type="match status" value="1"/>
</dbReference>
<feature type="domain" description="HTH myb-type" evidence="7">
    <location>
        <begin position="9"/>
        <end position="57"/>
    </location>
</feature>
<dbReference type="InterPro" id="IPR001005">
    <property type="entry name" value="SANT/Myb"/>
</dbReference>
<feature type="domain" description="Myb-like" evidence="5">
    <location>
        <begin position="6"/>
        <end position="57"/>
    </location>
</feature>
<name>A0ABR2KPX3_9EUKA</name>
<evidence type="ECO:0000259" key="6">
    <source>
        <dbReference type="PROSITE" id="PS51293"/>
    </source>
</evidence>
<protein>
    <recommendedName>
        <fullName evidence="10">Myb-like DNA-binding domain containing protein</fullName>
    </recommendedName>
</protein>
<evidence type="ECO:0000259" key="7">
    <source>
        <dbReference type="PROSITE" id="PS51294"/>
    </source>
</evidence>
<dbReference type="EMBL" id="JAPFFF010000004">
    <property type="protein sequence ID" value="KAK8892861.1"/>
    <property type="molecule type" value="Genomic_DNA"/>
</dbReference>
<dbReference type="Pfam" id="PF13921">
    <property type="entry name" value="Myb_DNA-bind_6"/>
    <property type="match status" value="1"/>
</dbReference>
<evidence type="ECO:0000256" key="2">
    <source>
        <dbReference type="ARBA" id="ARBA00023125"/>
    </source>
</evidence>
<sequence>MFQTMEKYHQKKKFTKNEDTQLIKLVKKYGMTNWEEISRHMQRRTARQCRDRYKNYLIDDFKKGSWTENEDRQIVSLYHKIGPHWLTISKSMPGRSGNDIKNRWHKTLVKKIRDYDDIFNNNDSTTQSDTDNKNTTDTEKEIDITKKTIITNQDKKTAQLINNNVNNVFDFYETEANQWNLFPDEEEKKQRFDI</sequence>
<dbReference type="CDD" id="cd00167">
    <property type="entry name" value="SANT"/>
    <property type="match status" value="2"/>
</dbReference>
<reference evidence="8 9" key="1">
    <citation type="submission" date="2024-04" db="EMBL/GenBank/DDBJ databases">
        <title>Tritrichomonas musculus Genome.</title>
        <authorList>
            <person name="Alves-Ferreira E."/>
            <person name="Grigg M."/>
            <person name="Lorenzi H."/>
            <person name="Galac M."/>
        </authorList>
    </citation>
    <scope>NUCLEOTIDE SEQUENCE [LARGE SCALE GENOMIC DNA]</scope>
    <source>
        <strain evidence="8 9">EAF2021</strain>
    </source>
</reference>
<keyword evidence="4" id="KW-0539">Nucleus</keyword>
<organism evidence="8 9">
    <name type="scientific">Tritrichomonas musculus</name>
    <dbReference type="NCBI Taxonomy" id="1915356"/>
    <lineage>
        <taxon>Eukaryota</taxon>
        <taxon>Metamonada</taxon>
        <taxon>Parabasalia</taxon>
        <taxon>Tritrichomonadida</taxon>
        <taxon>Tritrichomonadidae</taxon>
        <taxon>Tritrichomonas</taxon>
    </lineage>
</organism>
<evidence type="ECO:0008006" key="10">
    <source>
        <dbReference type="Google" id="ProtNLM"/>
    </source>
</evidence>
<evidence type="ECO:0000256" key="4">
    <source>
        <dbReference type="ARBA" id="ARBA00023242"/>
    </source>
</evidence>
<evidence type="ECO:0000256" key="1">
    <source>
        <dbReference type="ARBA" id="ARBA00023015"/>
    </source>
</evidence>
<feature type="domain" description="HTH myb-type" evidence="7">
    <location>
        <begin position="58"/>
        <end position="112"/>
    </location>
</feature>
<keyword evidence="2" id="KW-0238">DNA-binding</keyword>
<dbReference type="SUPFAM" id="SSF46689">
    <property type="entry name" value="Homeodomain-like"/>
    <property type="match status" value="1"/>
</dbReference>
<feature type="domain" description="SANT" evidence="6">
    <location>
        <begin position="9"/>
        <end position="61"/>
    </location>
</feature>
<evidence type="ECO:0000259" key="5">
    <source>
        <dbReference type="PROSITE" id="PS50090"/>
    </source>
</evidence>
<dbReference type="InterPro" id="IPR017884">
    <property type="entry name" value="SANT_dom"/>
</dbReference>
<feature type="domain" description="Myb-like" evidence="5">
    <location>
        <begin position="58"/>
        <end position="108"/>
    </location>
</feature>
<dbReference type="Gene3D" id="1.10.10.60">
    <property type="entry name" value="Homeodomain-like"/>
    <property type="match status" value="2"/>
</dbReference>
<accession>A0ABR2KPX3</accession>
<gene>
    <name evidence="8" type="ORF">M9Y10_030112</name>
</gene>
<keyword evidence="3" id="KW-0804">Transcription</keyword>
<dbReference type="InterPro" id="IPR017930">
    <property type="entry name" value="Myb_dom"/>
</dbReference>
<comment type="caution">
    <text evidence="8">The sequence shown here is derived from an EMBL/GenBank/DDBJ whole genome shotgun (WGS) entry which is preliminary data.</text>
</comment>
<keyword evidence="9" id="KW-1185">Reference proteome</keyword>
<dbReference type="PROSITE" id="PS51293">
    <property type="entry name" value="SANT"/>
    <property type="match status" value="1"/>
</dbReference>
<keyword evidence="1" id="KW-0805">Transcription regulation</keyword>
<dbReference type="PANTHER" id="PTHR46621">
    <property type="entry name" value="SNRNA-ACTIVATING PROTEIN COMPLEX SUBUNIT 4"/>
    <property type="match status" value="1"/>
</dbReference>
<dbReference type="InterPro" id="IPR051575">
    <property type="entry name" value="Myb-like_DNA-bd"/>
</dbReference>
<evidence type="ECO:0000256" key="3">
    <source>
        <dbReference type="ARBA" id="ARBA00023163"/>
    </source>
</evidence>
<evidence type="ECO:0000313" key="8">
    <source>
        <dbReference type="EMBL" id="KAK8892861.1"/>
    </source>
</evidence>
<dbReference type="InterPro" id="IPR009057">
    <property type="entry name" value="Homeodomain-like_sf"/>
</dbReference>
<evidence type="ECO:0000313" key="9">
    <source>
        <dbReference type="Proteomes" id="UP001470230"/>
    </source>
</evidence>
<proteinExistence type="predicted"/>